<keyword evidence="2" id="KW-1185">Reference proteome</keyword>
<sequence length="207" mass="21462">MAIPAGAAHRAWPALQILGGSPCPRATFAHGPLPDARCPAPAARCPMPAARSARIVQSCSTPRSTHRTVCGRVTGSSRVSVVKSWVAPGATTTSVRVRSRSADSGVMKLITTRYRCSITSRLLTTAVACQPAAVPAQPVTNALRCISPLSAASVCARFARAGSRWPACAQPVSSVTPPAMTPTSPRPGVIMPLPFHRALPPPQPCCG</sequence>
<name>A0A386ZJE0_9NOCA</name>
<evidence type="ECO:0000313" key="2">
    <source>
        <dbReference type="Proteomes" id="UP000267164"/>
    </source>
</evidence>
<dbReference type="KEGG" id="nyu:D7D52_30185"/>
<proteinExistence type="predicted"/>
<evidence type="ECO:0000313" key="1">
    <source>
        <dbReference type="EMBL" id="AYF77383.1"/>
    </source>
</evidence>
<dbReference type="AlphaFoldDB" id="A0A386ZJE0"/>
<dbReference type="EMBL" id="CP032568">
    <property type="protein sequence ID" value="AYF77383.1"/>
    <property type="molecule type" value="Genomic_DNA"/>
</dbReference>
<organism evidence="1 2">
    <name type="scientific">Nocardia yunnanensis</name>
    <dbReference type="NCBI Taxonomy" id="2382165"/>
    <lineage>
        <taxon>Bacteria</taxon>
        <taxon>Bacillati</taxon>
        <taxon>Actinomycetota</taxon>
        <taxon>Actinomycetes</taxon>
        <taxon>Mycobacteriales</taxon>
        <taxon>Nocardiaceae</taxon>
        <taxon>Nocardia</taxon>
    </lineage>
</organism>
<dbReference type="Proteomes" id="UP000267164">
    <property type="component" value="Chromosome"/>
</dbReference>
<protein>
    <submittedName>
        <fullName evidence="1">Uncharacterized protein</fullName>
    </submittedName>
</protein>
<accession>A0A386ZJE0</accession>
<reference evidence="1 2" key="1">
    <citation type="submission" date="2018-09" db="EMBL/GenBank/DDBJ databases">
        <title>Nocardia yunnanensis sp. nov., an actinomycete isolated from a soil sample.</title>
        <authorList>
            <person name="Zhang J."/>
        </authorList>
    </citation>
    <scope>NUCLEOTIDE SEQUENCE [LARGE SCALE GENOMIC DNA]</scope>
    <source>
        <strain evidence="1 2">CFHS0054</strain>
    </source>
</reference>
<gene>
    <name evidence="1" type="ORF">D7D52_30185</name>
</gene>